<dbReference type="Pfam" id="PF02752">
    <property type="entry name" value="Arrestin_C"/>
    <property type="match status" value="1"/>
</dbReference>
<evidence type="ECO:0000313" key="2">
    <source>
        <dbReference type="EMBL" id="CAE0437022.1"/>
    </source>
</evidence>
<feature type="domain" description="Arrestin C-terminal-like" evidence="1">
    <location>
        <begin position="27"/>
        <end position="169"/>
    </location>
</feature>
<name>A0A7S3LP67_9STRA</name>
<dbReference type="EMBL" id="HBIN01009755">
    <property type="protein sequence ID" value="CAE0437022.1"/>
    <property type="molecule type" value="Transcribed_RNA"/>
</dbReference>
<evidence type="ECO:0000259" key="1">
    <source>
        <dbReference type="Pfam" id="PF02752"/>
    </source>
</evidence>
<reference evidence="2" key="1">
    <citation type="submission" date="2021-01" db="EMBL/GenBank/DDBJ databases">
        <authorList>
            <person name="Corre E."/>
            <person name="Pelletier E."/>
            <person name="Niang G."/>
            <person name="Scheremetjew M."/>
            <person name="Finn R."/>
            <person name="Kale V."/>
            <person name="Holt S."/>
            <person name="Cochrane G."/>
            <person name="Meng A."/>
            <person name="Brown T."/>
            <person name="Cohen L."/>
        </authorList>
    </citation>
    <scope>NUCLEOTIDE SEQUENCE</scope>
    <source>
        <strain evidence="2">GSBS06</strain>
    </source>
</reference>
<dbReference type="Gene3D" id="2.60.40.640">
    <property type="match status" value="1"/>
</dbReference>
<dbReference type="InterPro" id="IPR014752">
    <property type="entry name" value="Arrestin-like_C"/>
</dbReference>
<protein>
    <recommendedName>
        <fullName evidence="1">Arrestin C-terminal-like domain-containing protein</fullName>
    </recommendedName>
</protein>
<sequence>MRRRPTHSELQRKVPCDIEKHSSLAGGSVQAAITLNSCCFVESTQVSFTAVIKNSMERPIMSGKLELEEPLEYTTKHTYEDDKYPDRYSTCESDRDLVVNKLRGLEISAKSERTLIFPLDLPQIDEPPTTGFKQRKHKCQVKHYLKMQLDVPWGTDVSTKLSVMIVPNPARYFLCSPRDGFLQGAQMQSIVRVKGHRYGTIPVKPTQPIVWEPMGINKLLIELIKGRNLPKMAFT</sequence>
<gene>
    <name evidence="2" type="ORF">ASTO00021_LOCUS7268</name>
</gene>
<dbReference type="AlphaFoldDB" id="A0A7S3LP67"/>
<accession>A0A7S3LP67</accession>
<dbReference type="InterPro" id="IPR011022">
    <property type="entry name" value="Arrestin_C-like"/>
</dbReference>
<organism evidence="2">
    <name type="scientific">Aplanochytrium stocchinoi</name>
    <dbReference type="NCBI Taxonomy" id="215587"/>
    <lineage>
        <taxon>Eukaryota</taxon>
        <taxon>Sar</taxon>
        <taxon>Stramenopiles</taxon>
        <taxon>Bigyra</taxon>
        <taxon>Labyrinthulomycetes</taxon>
        <taxon>Thraustochytrida</taxon>
        <taxon>Thraustochytriidae</taxon>
        <taxon>Aplanochytrium</taxon>
    </lineage>
</organism>
<proteinExistence type="predicted"/>